<feature type="binding site" description="axial binding residue" evidence="6">
    <location>
        <position position="462"/>
    </location>
    <ligand>
        <name>heme</name>
        <dbReference type="ChEBI" id="CHEBI:30413"/>
    </ligand>
    <ligandPart>
        <name>Fe</name>
        <dbReference type="ChEBI" id="CHEBI:18248"/>
    </ligandPart>
</feature>
<accession>A0A2T3BAL6</accession>
<name>A0A2T3BAL6_AMORE</name>
<evidence type="ECO:0000256" key="1">
    <source>
        <dbReference type="ARBA" id="ARBA00001971"/>
    </source>
</evidence>
<dbReference type="STRING" id="857342.A0A2T3BAL6"/>
<dbReference type="InterPro" id="IPR050529">
    <property type="entry name" value="CYP450_sterol_14alpha_dmase"/>
</dbReference>
<keyword evidence="7" id="KW-0560">Oxidoreductase</keyword>
<dbReference type="InterPro" id="IPR017972">
    <property type="entry name" value="Cyt_P450_CS"/>
</dbReference>
<dbReference type="GO" id="GO:0005506">
    <property type="term" value="F:iron ion binding"/>
    <property type="evidence" value="ECO:0007669"/>
    <property type="project" value="InterPro"/>
</dbReference>
<dbReference type="GO" id="GO:0020037">
    <property type="term" value="F:heme binding"/>
    <property type="evidence" value="ECO:0007669"/>
    <property type="project" value="InterPro"/>
</dbReference>
<comment type="cofactor">
    <cofactor evidence="1 6">
        <name>heme</name>
        <dbReference type="ChEBI" id="CHEBI:30413"/>
    </cofactor>
</comment>
<dbReference type="InterPro" id="IPR001128">
    <property type="entry name" value="Cyt_P450"/>
</dbReference>
<dbReference type="Gene3D" id="1.10.630.10">
    <property type="entry name" value="Cytochrome P450"/>
    <property type="match status" value="1"/>
</dbReference>
<evidence type="ECO:0000256" key="4">
    <source>
        <dbReference type="ARBA" id="ARBA00022723"/>
    </source>
</evidence>
<evidence type="ECO:0000256" key="7">
    <source>
        <dbReference type="RuleBase" id="RU000461"/>
    </source>
</evidence>
<dbReference type="PROSITE" id="PS00086">
    <property type="entry name" value="CYTOCHROME_P450"/>
    <property type="match status" value="1"/>
</dbReference>
<proteinExistence type="inferred from homology"/>
<dbReference type="EMBL" id="KZ679007">
    <property type="protein sequence ID" value="PSS25377.1"/>
    <property type="molecule type" value="Genomic_DNA"/>
</dbReference>
<dbReference type="PANTHER" id="PTHR24304:SF2">
    <property type="entry name" value="24-HYDROXYCHOLESTEROL 7-ALPHA-HYDROXYLASE"/>
    <property type="match status" value="1"/>
</dbReference>
<keyword evidence="4 6" id="KW-0479">Metal-binding</keyword>
<reference evidence="8 9" key="1">
    <citation type="journal article" date="2018" name="New Phytol.">
        <title>Comparative genomics and transcriptomics depict ericoid mycorrhizal fungi as versatile saprotrophs and plant mutualists.</title>
        <authorList>
            <person name="Martino E."/>
            <person name="Morin E."/>
            <person name="Grelet G.A."/>
            <person name="Kuo A."/>
            <person name="Kohler A."/>
            <person name="Daghino S."/>
            <person name="Barry K.W."/>
            <person name="Cichocki N."/>
            <person name="Clum A."/>
            <person name="Dockter R.B."/>
            <person name="Hainaut M."/>
            <person name="Kuo R.C."/>
            <person name="LaButti K."/>
            <person name="Lindahl B.D."/>
            <person name="Lindquist E.A."/>
            <person name="Lipzen A."/>
            <person name="Khouja H.R."/>
            <person name="Magnuson J."/>
            <person name="Murat C."/>
            <person name="Ohm R.A."/>
            <person name="Singer S.W."/>
            <person name="Spatafora J.W."/>
            <person name="Wang M."/>
            <person name="Veneault-Fourrey C."/>
            <person name="Henrissat B."/>
            <person name="Grigoriev I.V."/>
            <person name="Martin F.M."/>
            <person name="Perotto S."/>
        </authorList>
    </citation>
    <scope>NUCLEOTIDE SEQUENCE [LARGE SCALE GENOMIC DNA]</scope>
    <source>
        <strain evidence="8 9">ATCC 22711</strain>
    </source>
</reference>
<dbReference type="CDD" id="cd11040">
    <property type="entry name" value="CYP7_CYP8-like"/>
    <property type="match status" value="1"/>
</dbReference>
<evidence type="ECO:0000256" key="2">
    <source>
        <dbReference type="ARBA" id="ARBA00010617"/>
    </source>
</evidence>
<keyword evidence="9" id="KW-1185">Reference proteome</keyword>
<dbReference type="GO" id="GO:0016705">
    <property type="term" value="F:oxidoreductase activity, acting on paired donors, with incorporation or reduction of molecular oxygen"/>
    <property type="evidence" value="ECO:0007669"/>
    <property type="project" value="InterPro"/>
</dbReference>
<evidence type="ECO:0008006" key="10">
    <source>
        <dbReference type="Google" id="ProtNLM"/>
    </source>
</evidence>
<comment type="similarity">
    <text evidence="2 7">Belongs to the cytochrome P450 family.</text>
</comment>
<evidence type="ECO:0000256" key="3">
    <source>
        <dbReference type="ARBA" id="ARBA00022617"/>
    </source>
</evidence>
<dbReference type="Proteomes" id="UP000241818">
    <property type="component" value="Unassembled WGS sequence"/>
</dbReference>
<dbReference type="InParanoid" id="A0A2T3BAL6"/>
<dbReference type="AlphaFoldDB" id="A0A2T3BAL6"/>
<protein>
    <recommendedName>
        <fullName evidence="10">Cytochrome P450</fullName>
    </recommendedName>
</protein>
<gene>
    <name evidence="8" type="ORF">M430DRAFT_133763</name>
</gene>
<dbReference type="GO" id="GO:0008395">
    <property type="term" value="F:steroid hydroxylase activity"/>
    <property type="evidence" value="ECO:0007669"/>
    <property type="project" value="TreeGrafter"/>
</dbReference>
<evidence type="ECO:0000256" key="5">
    <source>
        <dbReference type="ARBA" id="ARBA00023004"/>
    </source>
</evidence>
<evidence type="ECO:0000313" key="9">
    <source>
        <dbReference type="Proteomes" id="UP000241818"/>
    </source>
</evidence>
<sequence>MLGYDILETVRASFENRSGLLQFCILASVWLSWRILKFTIIPRFYPQDPKEVPYWIPYFGHAYGFLSHPHRLLTYGRQYIAGPNREPFVITTLGVKSYILTNPKDVGEAYRNTESLSFDIYLQATMRTLGSTESVVKRMYTPLSDTKSGFPNPQNKCLALLSRDIHIHQLFPGENLKILGTKLSGWFDKHLVADVIAEERSYTALRGNDVVIPLMKFCSDMTTSAGQEAFFGKKLGQREPNLVRDFLEFDDISWQLLLQYPPMFCRDMLAAKDKICHALQRHFDVPMEERASEDTFFVRTMETEMRQLGLNSEDISILMMTVYWGLNTNIRRTVFWVLAHVIYTPGLAEKLREETKQAFSNDGTLDFAYLSNNCELMDSIWHETLRTAASAASIRFLTRDTDLNGKLLRKGNRVMIPFRQLHYDKGAFGDDAHEFKADRFLKNPSLNRSPSLRYFGGGSTMCPGRHMAKQFITIFVSVALHRFDLELEGPQPFPLAQEESPSLGVMASMGPDLMVRLKPRKLDI</sequence>
<dbReference type="InterPro" id="IPR002403">
    <property type="entry name" value="Cyt_P450_E_grp-IV"/>
</dbReference>
<dbReference type="OrthoDB" id="1470350at2759"/>
<evidence type="ECO:0000313" key="8">
    <source>
        <dbReference type="EMBL" id="PSS25377.1"/>
    </source>
</evidence>
<keyword evidence="7" id="KW-0503">Monooxygenase</keyword>
<evidence type="ECO:0000256" key="6">
    <source>
        <dbReference type="PIRSR" id="PIRSR602403-1"/>
    </source>
</evidence>
<keyword evidence="5 6" id="KW-0408">Iron</keyword>
<dbReference type="PANTHER" id="PTHR24304">
    <property type="entry name" value="CYTOCHROME P450 FAMILY 7"/>
    <property type="match status" value="1"/>
</dbReference>
<dbReference type="PRINTS" id="PR00465">
    <property type="entry name" value="EP450IV"/>
</dbReference>
<dbReference type="GeneID" id="36570395"/>
<dbReference type="InterPro" id="IPR036396">
    <property type="entry name" value="Cyt_P450_sf"/>
</dbReference>
<dbReference type="SUPFAM" id="SSF48264">
    <property type="entry name" value="Cytochrome P450"/>
    <property type="match status" value="1"/>
</dbReference>
<dbReference type="RefSeq" id="XP_024723976.1">
    <property type="nucleotide sequence ID" value="XM_024862314.1"/>
</dbReference>
<organism evidence="8 9">
    <name type="scientific">Amorphotheca resinae ATCC 22711</name>
    <dbReference type="NCBI Taxonomy" id="857342"/>
    <lineage>
        <taxon>Eukaryota</taxon>
        <taxon>Fungi</taxon>
        <taxon>Dikarya</taxon>
        <taxon>Ascomycota</taxon>
        <taxon>Pezizomycotina</taxon>
        <taxon>Leotiomycetes</taxon>
        <taxon>Helotiales</taxon>
        <taxon>Amorphothecaceae</taxon>
        <taxon>Amorphotheca</taxon>
    </lineage>
</organism>
<dbReference type="Pfam" id="PF00067">
    <property type="entry name" value="p450"/>
    <property type="match status" value="1"/>
</dbReference>
<keyword evidence="3 6" id="KW-0349">Heme</keyword>